<evidence type="ECO:0000256" key="1">
    <source>
        <dbReference type="SAM" id="MobiDB-lite"/>
    </source>
</evidence>
<name>A0A8H4K2Y1_9HYPO</name>
<dbReference type="SMART" id="SM00220">
    <property type="entry name" value="S_TKc"/>
    <property type="match status" value="1"/>
</dbReference>
<organism evidence="3 4">
    <name type="scientific">Fusarium austroafricanum</name>
    <dbReference type="NCBI Taxonomy" id="2364996"/>
    <lineage>
        <taxon>Eukaryota</taxon>
        <taxon>Fungi</taxon>
        <taxon>Dikarya</taxon>
        <taxon>Ascomycota</taxon>
        <taxon>Pezizomycotina</taxon>
        <taxon>Sordariomycetes</taxon>
        <taxon>Hypocreomycetidae</taxon>
        <taxon>Hypocreales</taxon>
        <taxon>Nectriaceae</taxon>
        <taxon>Fusarium</taxon>
        <taxon>Fusarium concolor species complex</taxon>
    </lineage>
</organism>
<feature type="compositionally biased region" description="Polar residues" evidence="1">
    <location>
        <begin position="1"/>
        <end position="12"/>
    </location>
</feature>
<dbReference type="EMBL" id="JAADJG010000618">
    <property type="protein sequence ID" value="KAF4441594.1"/>
    <property type="molecule type" value="Genomic_DNA"/>
</dbReference>
<comment type="caution">
    <text evidence="3">The sequence shown here is derived from an EMBL/GenBank/DDBJ whole genome shotgun (WGS) entry which is preliminary data.</text>
</comment>
<dbReference type="CDD" id="cd00180">
    <property type="entry name" value="PKc"/>
    <property type="match status" value="1"/>
</dbReference>
<dbReference type="PANTHER" id="PTHR24359:SF37">
    <property type="entry name" value="PROTEIN KINASE DOMAIN-CONTAINING PROTEIN"/>
    <property type="match status" value="1"/>
</dbReference>
<dbReference type="AlphaFoldDB" id="A0A8H4K2Y1"/>
<dbReference type="SUPFAM" id="SSF56112">
    <property type="entry name" value="Protein kinase-like (PK-like)"/>
    <property type="match status" value="1"/>
</dbReference>
<dbReference type="GO" id="GO:0005524">
    <property type="term" value="F:ATP binding"/>
    <property type="evidence" value="ECO:0007669"/>
    <property type="project" value="InterPro"/>
</dbReference>
<dbReference type="Gene3D" id="1.10.510.10">
    <property type="entry name" value="Transferase(Phosphotransferase) domain 1"/>
    <property type="match status" value="1"/>
</dbReference>
<keyword evidence="4" id="KW-1185">Reference proteome</keyword>
<keyword evidence="3" id="KW-0418">Kinase</keyword>
<evidence type="ECO:0000313" key="4">
    <source>
        <dbReference type="Proteomes" id="UP000605986"/>
    </source>
</evidence>
<dbReference type="GO" id="GO:0004674">
    <property type="term" value="F:protein serine/threonine kinase activity"/>
    <property type="evidence" value="ECO:0007669"/>
    <property type="project" value="TreeGrafter"/>
</dbReference>
<protein>
    <submittedName>
        <fullName evidence="3">Kinase-like protein</fullName>
    </submittedName>
</protein>
<feature type="domain" description="Protein kinase" evidence="2">
    <location>
        <begin position="341"/>
        <end position="675"/>
    </location>
</feature>
<dbReference type="PROSITE" id="PS50011">
    <property type="entry name" value="PROTEIN_KINASE_DOM"/>
    <property type="match status" value="1"/>
</dbReference>
<dbReference type="Proteomes" id="UP000605986">
    <property type="component" value="Unassembled WGS sequence"/>
</dbReference>
<dbReference type="PANTHER" id="PTHR24359">
    <property type="entry name" value="SERINE/THREONINE-PROTEIN KINASE SBK1"/>
    <property type="match status" value="1"/>
</dbReference>
<dbReference type="Pfam" id="PF00069">
    <property type="entry name" value="Pkinase"/>
    <property type="match status" value="1"/>
</dbReference>
<sequence length="697" mass="79283">MHSPFVKNNVQVAKSREADSSYGDSVSSARDNGTTELSSLSHRSSPSLAGPCSRDTSLDLPTFQLDIQDGHSSTFEVSGSEYDGSKSGQAEEQDFAITREAFRGQDYDYLRPSSRSGIKREPSEVSDLGNREYNNRKQDYDQAESSDDENDHILQEIPLEDKLLADQHHYRDGRKGFIPRGHISKTINQQGVAKHLHQILTHIPAMKREKTVQEYVRRIFPSNSQRKSFAQIFSILVLTGKSDCIGDFLDEGIDDSALPFERCTSGSKGHSQQVKFRPRKGGRRIKSFDKWNLARKQEFHEWQWAVNAPFFHRTTDGGPRIFALQPSATLPFIRHSSDSKRNHEVEEHHGGFGKVSKRYIHPDHHSLKAAGKENQAFAVKKLNSKSYKEFKQEFDMLAKLGETKHQHLVSLLGAYCHLDNNYLIFDWADSDLSKYWQSHPDPDFDFETVLWVAEQCAGLASGLQQIHRYGSIEQQKCSADPTQPKLYGRHGDIKPENILWFSDPDRPSHRGTLRICDFGVSEFHTMGSRSNRRNSHVALSPYYRPPESELQDGRISRSYDIWTIGCLYLEFLAWLLGGWRLVRTLVIARNPCSASGGYGHGLCFDYPYFDIDDSRTKATVKQVVLDFIQAFHMDSKCSDFVHDFLDIIQNDLLVVETNDASSSKRILCKRLHSLLKGMAQRCKDEPGYAIKANPRAV</sequence>
<proteinExistence type="predicted"/>
<reference evidence="3" key="1">
    <citation type="submission" date="2020-01" db="EMBL/GenBank/DDBJ databases">
        <title>Identification and distribution of gene clusters putatively required for synthesis of sphingolipid metabolism inhibitors in phylogenetically diverse species of the filamentous fungus Fusarium.</title>
        <authorList>
            <person name="Kim H.-S."/>
            <person name="Busman M."/>
            <person name="Brown D.W."/>
            <person name="Divon H."/>
            <person name="Uhlig S."/>
            <person name="Proctor R.H."/>
        </authorList>
    </citation>
    <scope>NUCLEOTIDE SEQUENCE</scope>
    <source>
        <strain evidence="3">NRRL 53441</strain>
    </source>
</reference>
<dbReference type="Gene3D" id="3.30.200.20">
    <property type="entry name" value="Phosphorylase Kinase, domain 1"/>
    <property type="match status" value="1"/>
</dbReference>
<feature type="region of interest" description="Disordered" evidence="1">
    <location>
        <begin position="107"/>
        <end position="149"/>
    </location>
</feature>
<evidence type="ECO:0000313" key="3">
    <source>
        <dbReference type="EMBL" id="KAF4441594.1"/>
    </source>
</evidence>
<keyword evidence="3" id="KW-0808">Transferase</keyword>
<dbReference type="InterPro" id="IPR000719">
    <property type="entry name" value="Prot_kinase_dom"/>
</dbReference>
<gene>
    <name evidence="3" type="ORF">F53441_11998</name>
</gene>
<accession>A0A8H4K2Y1</accession>
<feature type="compositionally biased region" description="Low complexity" evidence="1">
    <location>
        <begin position="37"/>
        <end position="48"/>
    </location>
</feature>
<dbReference type="InterPro" id="IPR011009">
    <property type="entry name" value="Kinase-like_dom_sf"/>
</dbReference>
<feature type="compositionally biased region" description="Basic and acidic residues" evidence="1">
    <location>
        <begin position="118"/>
        <end position="140"/>
    </location>
</feature>
<feature type="compositionally biased region" description="Polar residues" evidence="1">
    <location>
        <begin position="22"/>
        <end position="36"/>
    </location>
</feature>
<evidence type="ECO:0000259" key="2">
    <source>
        <dbReference type="PROSITE" id="PS50011"/>
    </source>
</evidence>
<feature type="region of interest" description="Disordered" evidence="1">
    <location>
        <begin position="1"/>
        <end position="58"/>
    </location>
</feature>
<dbReference type="OrthoDB" id="4062651at2759"/>